<protein>
    <submittedName>
        <fullName evidence="1">Uncharacterized protein</fullName>
    </submittedName>
</protein>
<name>K6C401_9BACI</name>
<dbReference type="STRING" id="1117379.BABA_18312"/>
<dbReference type="AlphaFoldDB" id="K6C401"/>
<evidence type="ECO:0000313" key="1">
    <source>
        <dbReference type="EMBL" id="EKN65875.1"/>
    </source>
</evidence>
<organism evidence="1 2">
    <name type="scientific">Neobacillus bataviensis LMG 21833</name>
    <dbReference type="NCBI Taxonomy" id="1117379"/>
    <lineage>
        <taxon>Bacteria</taxon>
        <taxon>Bacillati</taxon>
        <taxon>Bacillota</taxon>
        <taxon>Bacilli</taxon>
        <taxon>Bacillales</taxon>
        <taxon>Bacillaceae</taxon>
        <taxon>Neobacillus</taxon>
    </lineage>
</organism>
<keyword evidence="2" id="KW-1185">Reference proteome</keyword>
<gene>
    <name evidence="1" type="ORF">BABA_18312</name>
</gene>
<comment type="caution">
    <text evidence="1">The sequence shown here is derived from an EMBL/GenBank/DDBJ whole genome shotgun (WGS) entry which is preliminary data.</text>
</comment>
<sequence>MLRGTTFFPIPKQDWLLNKITDLIRPRLLGLLAFSRKKLMGDILMFLLGNLSANDFPLLKQDGIVLFPVFALVFKLYSYTTQKRGLTSIRIAKLFIFYTICIFSRNKLGVLNILK</sequence>
<dbReference type="EMBL" id="AJLS01000125">
    <property type="protein sequence ID" value="EKN65875.1"/>
    <property type="molecule type" value="Genomic_DNA"/>
</dbReference>
<evidence type="ECO:0000313" key="2">
    <source>
        <dbReference type="Proteomes" id="UP000006316"/>
    </source>
</evidence>
<proteinExistence type="predicted"/>
<accession>K6C401</accession>
<reference evidence="1 2" key="1">
    <citation type="journal article" date="2012" name="Front. Microbiol.">
        <title>Redundancy and modularity in membrane-associated dissimilatory nitrate reduction in Bacillus.</title>
        <authorList>
            <person name="Heylen K."/>
            <person name="Keltjens J."/>
        </authorList>
    </citation>
    <scope>NUCLEOTIDE SEQUENCE [LARGE SCALE GENOMIC DNA]</scope>
    <source>
        <strain evidence="2">LMG 21833T</strain>
    </source>
</reference>
<dbReference type="Proteomes" id="UP000006316">
    <property type="component" value="Unassembled WGS sequence"/>
</dbReference>